<accession>B0X6B7</accession>
<reference evidence="1" key="1">
    <citation type="submission" date="2007-03" db="EMBL/GenBank/DDBJ databases">
        <title>Annotation of Culex pipiens quinquefasciatus.</title>
        <authorList>
            <consortium name="The Broad Institute Genome Sequencing Platform"/>
            <person name="Atkinson P.W."/>
            <person name="Hemingway J."/>
            <person name="Christensen B.M."/>
            <person name="Higgs S."/>
            <person name="Kodira C."/>
            <person name="Hannick L."/>
            <person name="Megy K."/>
            <person name="O'Leary S."/>
            <person name="Pearson M."/>
            <person name="Haas B.J."/>
            <person name="Mauceli E."/>
            <person name="Wortman J.R."/>
            <person name="Lee N.H."/>
            <person name="Guigo R."/>
            <person name="Stanke M."/>
            <person name="Alvarado L."/>
            <person name="Amedeo P."/>
            <person name="Antoine C.H."/>
            <person name="Arensburger P."/>
            <person name="Bidwell S.L."/>
            <person name="Crawford M."/>
            <person name="Camaro F."/>
            <person name="Devon K."/>
            <person name="Engels R."/>
            <person name="Hammond M."/>
            <person name="Howarth C."/>
            <person name="Koehrsen M."/>
            <person name="Lawson D."/>
            <person name="Montgomery P."/>
            <person name="Nene V."/>
            <person name="Nusbaum C."/>
            <person name="Puiu D."/>
            <person name="Romero-Severson J."/>
            <person name="Severson D.W."/>
            <person name="Shumway M."/>
            <person name="Sisk P."/>
            <person name="Stolte C."/>
            <person name="Zeng Q."/>
            <person name="Eisenstadt E."/>
            <person name="Fraser-Liggett C."/>
            <person name="Strausberg R."/>
            <person name="Galagan J."/>
            <person name="Birren B."/>
            <person name="Collins F.H."/>
        </authorList>
    </citation>
    <scope>NUCLEOTIDE SEQUENCE [LARGE SCALE GENOMIC DNA]</scope>
    <source>
        <strain evidence="1">JHB</strain>
    </source>
</reference>
<dbReference type="HOGENOM" id="CLU_1035327_0_0_1"/>
<dbReference type="KEGG" id="cqu:CpipJ_CPIJ014992"/>
<dbReference type="EnsemblMetazoa" id="CPIJ014992-RA">
    <property type="protein sequence ID" value="CPIJ014992-PA"/>
    <property type="gene ID" value="CPIJ014992"/>
</dbReference>
<reference evidence="2" key="2">
    <citation type="submission" date="2020-05" db="UniProtKB">
        <authorList>
            <consortium name="EnsemblMetazoa"/>
        </authorList>
    </citation>
    <scope>IDENTIFICATION</scope>
    <source>
        <strain evidence="2">JHB</strain>
    </source>
</reference>
<dbReference type="EMBL" id="DS232410">
    <property type="protein sequence ID" value="EDS41267.1"/>
    <property type="molecule type" value="Genomic_DNA"/>
</dbReference>
<evidence type="ECO:0000313" key="1">
    <source>
        <dbReference type="EMBL" id="EDS41267.1"/>
    </source>
</evidence>
<dbReference type="AlphaFoldDB" id="B0X6B7"/>
<evidence type="ECO:0000313" key="3">
    <source>
        <dbReference type="Proteomes" id="UP000002320"/>
    </source>
</evidence>
<proteinExistence type="predicted"/>
<name>B0X6B7_CULQU</name>
<evidence type="ECO:0000313" key="2">
    <source>
        <dbReference type="EnsemblMetazoa" id="CPIJ014992-PA"/>
    </source>
</evidence>
<gene>
    <name evidence="2" type="primary">6048252</name>
    <name evidence="1" type="ORF">CpipJ_CPIJ014992</name>
</gene>
<organism>
    <name type="scientific">Culex quinquefasciatus</name>
    <name type="common">Southern house mosquito</name>
    <name type="synonym">Culex pungens</name>
    <dbReference type="NCBI Taxonomy" id="7176"/>
    <lineage>
        <taxon>Eukaryota</taxon>
        <taxon>Metazoa</taxon>
        <taxon>Ecdysozoa</taxon>
        <taxon>Arthropoda</taxon>
        <taxon>Hexapoda</taxon>
        <taxon>Insecta</taxon>
        <taxon>Pterygota</taxon>
        <taxon>Neoptera</taxon>
        <taxon>Endopterygota</taxon>
        <taxon>Diptera</taxon>
        <taxon>Nematocera</taxon>
        <taxon>Culicoidea</taxon>
        <taxon>Culicidae</taxon>
        <taxon>Culicinae</taxon>
        <taxon>Culicini</taxon>
        <taxon>Culex</taxon>
        <taxon>Culex</taxon>
    </lineage>
</organism>
<protein>
    <submittedName>
        <fullName evidence="1 2">Uncharacterized protein</fullName>
    </submittedName>
</protein>
<keyword evidence="3" id="KW-1185">Reference proteome</keyword>
<dbReference type="InParanoid" id="B0X6B7"/>
<sequence>MFVFDCLIVPSSFVASESSCLSASQTRNPEVDLGKLAGEKGRFEKQARDMLVGGGIISHYSSHFHHDYRLHQETAVAEDCLVVNQSVEVSPGPGIRTSIKRVEGGFDPEGKGGEHRQVRHGSMNRFLLRRDAAHDDGGHVILVGPIVADYTFSTQLVSGLYFKTASSISKGLVPGLLSETFLEAHQIVCLDKSEDGETSYKLSITSCHEKQPLSRIKTLDMPDWSKYIVKAYVVLHRETRESARILPMRSTRMTCRLLEMFKGLLDQTK</sequence>
<dbReference type="VEuPathDB" id="VectorBase:CPIJ014992"/>
<dbReference type="Proteomes" id="UP000002320">
    <property type="component" value="Unassembled WGS sequence"/>
</dbReference>